<keyword evidence="4" id="KW-1185">Reference proteome</keyword>
<feature type="coiled-coil region" evidence="1">
    <location>
        <begin position="22"/>
        <end position="49"/>
    </location>
</feature>
<gene>
    <name evidence="3" type="ORF">NPIL_328951</name>
</gene>
<dbReference type="AlphaFoldDB" id="A0A8X6MS05"/>
<evidence type="ECO:0000256" key="1">
    <source>
        <dbReference type="SAM" id="Coils"/>
    </source>
</evidence>
<evidence type="ECO:0000256" key="2">
    <source>
        <dbReference type="SAM" id="MobiDB-lite"/>
    </source>
</evidence>
<feature type="region of interest" description="Disordered" evidence="2">
    <location>
        <begin position="1"/>
        <end position="21"/>
    </location>
</feature>
<keyword evidence="1" id="KW-0175">Coiled coil</keyword>
<name>A0A8X6MS05_NEPPI</name>
<evidence type="ECO:0000313" key="4">
    <source>
        <dbReference type="Proteomes" id="UP000887013"/>
    </source>
</evidence>
<reference evidence="3" key="1">
    <citation type="submission" date="2020-08" db="EMBL/GenBank/DDBJ databases">
        <title>Multicomponent nature underlies the extraordinary mechanical properties of spider dragline silk.</title>
        <authorList>
            <person name="Kono N."/>
            <person name="Nakamura H."/>
            <person name="Mori M."/>
            <person name="Yoshida Y."/>
            <person name="Ohtoshi R."/>
            <person name="Malay A.D."/>
            <person name="Moran D.A.P."/>
            <person name="Tomita M."/>
            <person name="Numata K."/>
            <person name="Arakawa K."/>
        </authorList>
    </citation>
    <scope>NUCLEOTIDE SEQUENCE</scope>
</reference>
<protein>
    <submittedName>
        <fullName evidence="3">Uncharacterized protein</fullName>
    </submittedName>
</protein>
<dbReference type="Proteomes" id="UP000887013">
    <property type="component" value="Unassembled WGS sequence"/>
</dbReference>
<accession>A0A8X6MS05</accession>
<sequence length="160" mass="18939">MVNAIQTRSQRKKEARQNNMSVANEDNQIEIAENIAEDLENVLLSFREEKYTVNLIKINANEFIEVQKKSEESAHFFQKKENISTTKRRQLPPEGRKNSKVDRKKSVMELTVGEYHFTKTEKIYYNHKEKQKPVTFDPGGVNGFQPKKYLFYYEEKEMIL</sequence>
<organism evidence="3 4">
    <name type="scientific">Nephila pilipes</name>
    <name type="common">Giant wood spider</name>
    <name type="synonym">Nephila maculata</name>
    <dbReference type="NCBI Taxonomy" id="299642"/>
    <lineage>
        <taxon>Eukaryota</taxon>
        <taxon>Metazoa</taxon>
        <taxon>Ecdysozoa</taxon>
        <taxon>Arthropoda</taxon>
        <taxon>Chelicerata</taxon>
        <taxon>Arachnida</taxon>
        <taxon>Araneae</taxon>
        <taxon>Araneomorphae</taxon>
        <taxon>Entelegynae</taxon>
        <taxon>Araneoidea</taxon>
        <taxon>Nephilidae</taxon>
        <taxon>Nephila</taxon>
    </lineage>
</organism>
<evidence type="ECO:0000313" key="3">
    <source>
        <dbReference type="EMBL" id="GFS74787.1"/>
    </source>
</evidence>
<feature type="region of interest" description="Disordered" evidence="2">
    <location>
        <begin position="75"/>
        <end position="102"/>
    </location>
</feature>
<proteinExistence type="predicted"/>
<comment type="caution">
    <text evidence="3">The sequence shown here is derived from an EMBL/GenBank/DDBJ whole genome shotgun (WGS) entry which is preliminary data.</text>
</comment>
<dbReference type="EMBL" id="BMAW01050339">
    <property type="protein sequence ID" value="GFS74787.1"/>
    <property type="molecule type" value="Genomic_DNA"/>
</dbReference>